<dbReference type="CDD" id="cd21037">
    <property type="entry name" value="MLKL_NTD"/>
    <property type="match status" value="1"/>
</dbReference>
<name>A0A166BVF5_9AGAM</name>
<accession>A0A166BVF5</accession>
<gene>
    <name evidence="1" type="ORF">SISSUDRAFT_924842</name>
</gene>
<dbReference type="Gene3D" id="1.20.930.20">
    <property type="entry name" value="Adaptor protein Cbl, N-terminal domain"/>
    <property type="match status" value="1"/>
</dbReference>
<dbReference type="AlphaFoldDB" id="A0A166BVF5"/>
<dbReference type="GO" id="GO:0007166">
    <property type="term" value="P:cell surface receptor signaling pathway"/>
    <property type="evidence" value="ECO:0007669"/>
    <property type="project" value="InterPro"/>
</dbReference>
<dbReference type="InterPro" id="IPR036537">
    <property type="entry name" value="Adaptor_Cbl_N_dom_sf"/>
</dbReference>
<dbReference type="Proteomes" id="UP000076798">
    <property type="component" value="Unassembled WGS sequence"/>
</dbReference>
<keyword evidence="2" id="KW-1185">Reference proteome</keyword>
<protein>
    <submittedName>
        <fullName evidence="1">Uncharacterized protein</fullName>
    </submittedName>
</protein>
<reference evidence="1 2" key="1">
    <citation type="journal article" date="2016" name="Mol. Biol. Evol.">
        <title>Comparative Genomics of Early-Diverging Mushroom-Forming Fungi Provides Insights into the Origins of Lignocellulose Decay Capabilities.</title>
        <authorList>
            <person name="Nagy L.G."/>
            <person name="Riley R."/>
            <person name="Tritt A."/>
            <person name="Adam C."/>
            <person name="Daum C."/>
            <person name="Floudas D."/>
            <person name="Sun H."/>
            <person name="Yadav J.S."/>
            <person name="Pangilinan J."/>
            <person name="Larsson K.H."/>
            <person name="Matsuura K."/>
            <person name="Barry K."/>
            <person name="Labutti K."/>
            <person name="Kuo R."/>
            <person name="Ohm R.A."/>
            <person name="Bhattacharya S.S."/>
            <person name="Shirouzu T."/>
            <person name="Yoshinaga Y."/>
            <person name="Martin F.M."/>
            <person name="Grigoriev I.V."/>
            <person name="Hibbett D.S."/>
        </authorList>
    </citation>
    <scope>NUCLEOTIDE SEQUENCE [LARGE SCALE GENOMIC DNA]</scope>
    <source>
        <strain evidence="1 2">HHB10207 ss-3</strain>
    </source>
</reference>
<proteinExistence type="predicted"/>
<sequence>MHTPALPKLRTRLRARCLRTYLLSQSPSTMPLQTDTTSNLLKGLKILQSLGEAIPAGGIIKSVAGVGIIVLETAQKVQVNKKECSAIAERAATNIIMLHSTLNADDLLSDDLRERLQSYLEVLEDVVETPPASKTTYRSAWISSTKLIKATSFNSR</sequence>
<evidence type="ECO:0000313" key="1">
    <source>
        <dbReference type="EMBL" id="KZT36789.1"/>
    </source>
</evidence>
<evidence type="ECO:0000313" key="2">
    <source>
        <dbReference type="Proteomes" id="UP000076798"/>
    </source>
</evidence>
<organism evidence="1 2">
    <name type="scientific">Sistotremastrum suecicum HHB10207 ss-3</name>
    <dbReference type="NCBI Taxonomy" id="1314776"/>
    <lineage>
        <taxon>Eukaryota</taxon>
        <taxon>Fungi</taxon>
        <taxon>Dikarya</taxon>
        <taxon>Basidiomycota</taxon>
        <taxon>Agaricomycotina</taxon>
        <taxon>Agaricomycetes</taxon>
        <taxon>Sistotremastrales</taxon>
        <taxon>Sistotremastraceae</taxon>
        <taxon>Sistotremastrum</taxon>
    </lineage>
</organism>
<dbReference type="InterPro" id="IPR059179">
    <property type="entry name" value="MLKL-like_MCAfunc"/>
</dbReference>
<dbReference type="EMBL" id="KV428099">
    <property type="protein sequence ID" value="KZT36789.1"/>
    <property type="molecule type" value="Genomic_DNA"/>
</dbReference>